<feature type="domain" description="Enolase C-terminal TIM barrel" evidence="8">
    <location>
        <begin position="223"/>
        <end position="583"/>
    </location>
</feature>
<dbReference type="Pfam" id="PF03952">
    <property type="entry name" value="Enolase_N"/>
    <property type="match status" value="1"/>
</dbReference>
<feature type="region of interest" description="Disordered" evidence="7">
    <location>
        <begin position="432"/>
        <end position="458"/>
    </location>
</feature>
<dbReference type="EMBL" id="BSXW01000465">
    <property type="protein sequence ID" value="GMF23180.1"/>
    <property type="molecule type" value="Genomic_DNA"/>
</dbReference>
<dbReference type="InterPro" id="IPR020811">
    <property type="entry name" value="Enolase_N"/>
</dbReference>
<dbReference type="Gene3D" id="3.20.20.120">
    <property type="entry name" value="Enolase-like C-terminal domain"/>
    <property type="match status" value="1"/>
</dbReference>
<dbReference type="SMART" id="SM01192">
    <property type="entry name" value="Enolase_C"/>
    <property type="match status" value="1"/>
</dbReference>
<dbReference type="SUPFAM" id="SSF47391">
    <property type="entry name" value="Dimerization-anchoring domain of cAMP-dependent PK regulatory subunit"/>
    <property type="match status" value="1"/>
</dbReference>
<sequence length="583" mass="62426">MRQQQDLRDDQNEDDEEEQVRERDLVEAYVAEHSLESSLNEVINQVVASRPEDPFLMLSSLLYARATAKRGIFYVQVCEVLDASGEPTVLVRLHTGKGVFEGCCSAEAGGITDRECKKSQELDEDGNSVGEPVADVPPNKQRYGGRGYAKIAVIAQELLIEKLVNMEPTDQGALDAILQDLETTVGRNVCLATSLAICQAGAKYAELPLREYVARLQELPPENLCTPMPLFSVVNGGKYASNKLFAQEVLMTPTSAASFADALQIAAEFNTALHAQLDTHGVGFTNRGAFGGFAPQLQTLAEVFQILRAALDDVRARLEDPEGHVISTASASPLRVDFGVDFAASEFVVHPARSDRDGTTQNEDDNESPRSFTYNTDRWVPGSSGAFKNSDELLDIMRSSVRELEITTVVDPFDAGDVKSFAALHSAENDLDGSAIATGDPADAADGGAQATKEGTGLGGDPNCRVQIVGRSVVERHGLAALNEERACNTVLLVLHQFPTVSRLLQAVTNSQHLGLAIVLGASAGQVGADAEILAALAMGAGVGQVKFGGILGAESLDRYRKLLLESQEPGAPPFVGARAYRR</sequence>
<feature type="region of interest" description="Disordered" evidence="7">
    <location>
        <begin position="1"/>
        <end position="21"/>
    </location>
</feature>
<dbReference type="InterPro" id="IPR036849">
    <property type="entry name" value="Enolase-like_C_sf"/>
</dbReference>
<proteinExistence type="inferred from homology"/>
<dbReference type="GO" id="GO:0006096">
    <property type="term" value="P:glycolytic process"/>
    <property type="evidence" value="ECO:0007669"/>
    <property type="project" value="UniProtKB-KW"/>
</dbReference>
<evidence type="ECO:0000256" key="1">
    <source>
        <dbReference type="ARBA" id="ARBA00005031"/>
    </source>
</evidence>
<dbReference type="InterPro" id="IPR000941">
    <property type="entry name" value="Enolase"/>
</dbReference>
<evidence type="ECO:0000259" key="8">
    <source>
        <dbReference type="SMART" id="SM01192"/>
    </source>
</evidence>
<dbReference type="GO" id="GO:0000015">
    <property type="term" value="C:phosphopyruvate hydratase complex"/>
    <property type="evidence" value="ECO:0007669"/>
    <property type="project" value="InterPro"/>
</dbReference>
<evidence type="ECO:0000256" key="7">
    <source>
        <dbReference type="SAM" id="MobiDB-lite"/>
    </source>
</evidence>
<evidence type="ECO:0000256" key="6">
    <source>
        <dbReference type="ARBA" id="ARBA00023239"/>
    </source>
</evidence>
<name>A0A9W6WZF4_9STRA</name>
<dbReference type="InterPro" id="IPR020810">
    <property type="entry name" value="Enolase_C"/>
</dbReference>
<keyword evidence="6" id="KW-0456">Lyase</keyword>
<gene>
    <name evidence="10" type="ORF">Plil01_000932400</name>
</gene>
<evidence type="ECO:0000313" key="10">
    <source>
        <dbReference type="EMBL" id="GMF23180.1"/>
    </source>
</evidence>
<dbReference type="Pfam" id="PF00113">
    <property type="entry name" value="Enolase_C"/>
    <property type="match status" value="2"/>
</dbReference>
<evidence type="ECO:0000256" key="2">
    <source>
        <dbReference type="ARBA" id="ARBA00009604"/>
    </source>
</evidence>
<dbReference type="Gene3D" id="3.30.390.10">
    <property type="entry name" value="Enolase-like, N-terminal domain"/>
    <property type="match status" value="1"/>
</dbReference>
<organism evidence="10 11">
    <name type="scientific">Phytophthora lilii</name>
    <dbReference type="NCBI Taxonomy" id="2077276"/>
    <lineage>
        <taxon>Eukaryota</taxon>
        <taxon>Sar</taxon>
        <taxon>Stramenopiles</taxon>
        <taxon>Oomycota</taxon>
        <taxon>Peronosporomycetes</taxon>
        <taxon>Peronosporales</taxon>
        <taxon>Peronosporaceae</taxon>
        <taxon>Phytophthora</taxon>
    </lineage>
</organism>
<dbReference type="SUPFAM" id="SSF51604">
    <property type="entry name" value="Enolase C-terminal domain-like"/>
    <property type="match status" value="1"/>
</dbReference>
<dbReference type="SUPFAM" id="SSF54826">
    <property type="entry name" value="Enolase N-terminal domain-like"/>
    <property type="match status" value="1"/>
</dbReference>
<feature type="compositionally biased region" description="Basic and acidic residues" evidence="7">
    <location>
        <begin position="1"/>
        <end position="10"/>
    </location>
</feature>
<comment type="pathway">
    <text evidence="1">Carbohydrate degradation; glycolysis; pyruvate from D-glyceraldehyde 3-phosphate: step 4/5.</text>
</comment>
<comment type="caution">
    <text evidence="10">The sequence shown here is derived from an EMBL/GenBank/DDBJ whole genome shotgun (WGS) entry which is preliminary data.</text>
</comment>
<dbReference type="PANTHER" id="PTHR11902">
    <property type="entry name" value="ENOLASE"/>
    <property type="match status" value="1"/>
</dbReference>
<dbReference type="InterPro" id="IPR029017">
    <property type="entry name" value="Enolase-like_N"/>
</dbReference>
<dbReference type="CDD" id="cd22962">
    <property type="entry name" value="DD_AtENO3-like"/>
    <property type="match status" value="1"/>
</dbReference>
<keyword evidence="11" id="KW-1185">Reference proteome</keyword>
<feature type="domain" description="Enolase N-terminal" evidence="9">
    <location>
        <begin position="72"/>
        <end position="213"/>
    </location>
</feature>
<keyword evidence="4" id="KW-0460">Magnesium</keyword>
<dbReference type="Proteomes" id="UP001165083">
    <property type="component" value="Unassembled WGS sequence"/>
</dbReference>
<evidence type="ECO:0000259" key="9">
    <source>
        <dbReference type="SMART" id="SM01193"/>
    </source>
</evidence>
<dbReference type="PANTHER" id="PTHR11902:SF1">
    <property type="entry name" value="ENOLASE"/>
    <property type="match status" value="1"/>
</dbReference>
<evidence type="ECO:0000256" key="3">
    <source>
        <dbReference type="ARBA" id="ARBA00012058"/>
    </source>
</evidence>
<reference evidence="10" key="1">
    <citation type="submission" date="2023-04" db="EMBL/GenBank/DDBJ databases">
        <title>Phytophthora lilii NBRC 32176.</title>
        <authorList>
            <person name="Ichikawa N."/>
            <person name="Sato H."/>
            <person name="Tonouchi N."/>
        </authorList>
    </citation>
    <scope>NUCLEOTIDE SEQUENCE</scope>
    <source>
        <strain evidence="10">NBRC 32176</strain>
    </source>
</reference>
<evidence type="ECO:0000256" key="4">
    <source>
        <dbReference type="ARBA" id="ARBA00022842"/>
    </source>
</evidence>
<dbReference type="GO" id="GO:0004634">
    <property type="term" value="F:phosphopyruvate hydratase activity"/>
    <property type="evidence" value="ECO:0007669"/>
    <property type="project" value="UniProtKB-EC"/>
</dbReference>
<dbReference type="EC" id="4.2.1.11" evidence="3"/>
<comment type="similarity">
    <text evidence="2">Belongs to the enolase family.</text>
</comment>
<dbReference type="AlphaFoldDB" id="A0A9W6WZF4"/>
<dbReference type="GO" id="GO:0000287">
    <property type="term" value="F:magnesium ion binding"/>
    <property type="evidence" value="ECO:0007669"/>
    <property type="project" value="InterPro"/>
</dbReference>
<dbReference type="OrthoDB" id="157471at2759"/>
<protein>
    <recommendedName>
        <fullName evidence="3">phosphopyruvate hydratase</fullName>
        <ecNumber evidence="3">4.2.1.11</ecNumber>
    </recommendedName>
</protein>
<dbReference type="SMART" id="SM01193">
    <property type="entry name" value="Enolase_N"/>
    <property type="match status" value="1"/>
</dbReference>
<keyword evidence="5" id="KW-0324">Glycolysis</keyword>
<evidence type="ECO:0000256" key="5">
    <source>
        <dbReference type="ARBA" id="ARBA00023152"/>
    </source>
</evidence>
<feature type="region of interest" description="Disordered" evidence="7">
    <location>
        <begin position="353"/>
        <end position="377"/>
    </location>
</feature>
<feature type="compositionally biased region" description="Low complexity" evidence="7">
    <location>
        <begin position="435"/>
        <end position="451"/>
    </location>
</feature>
<accession>A0A9W6WZF4</accession>
<evidence type="ECO:0000313" key="11">
    <source>
        <dbReference type="Proteomes" id="UP001165083"/>
    </source>
</evidence>